<feature type="compositionally biased region" description="Polar residues" evidence="1">
    <location>
        <begin position="81"/>
        <end position="93"/>
    </location>
</feature>
<evidence type="ECO:0000313" key="3">
    <source>
        <dbReference type="EMBL" id="MBO2446869.1"/>
    </source>
</evidence>
<dbReference type="CDD" id="cd16386">
    <property type="entry name" value="TcpC_N"/>
    <property type="match status" value="1"/>
</dbReference>
<keyword evidence="2" id="KW-0472">Membrane</keyword>
<evidence type="ECO:0000256" key="1">
    <source>
        <dbReference type="SAM" id="MobiDB-lite"/>
    </source>
</evidence>
<accession>A0A939PCR9</accession>
<keyword evidence="4" id="KW-1185">Reference proteome</keyword>
<dbReference type="CDD" id="cd16428">
    <property type="entry name" value="TcpC_C"/>
    <property type="match status" value="1"/>
</dbReference>
<dbReference type="RefSeq" id="WP_208254495.1">
    <property type="nucleotide sequence ID" value="NZ_JAGEOJ010000003.1"/>
</dbReference>
<dbReference type="AlphaFoldDB" id="A0A939PCR9"/>
<dbReference type="Pfam" id="PF12642">
    <property type="entry name" value="TpcC"/>
    <property type="match status" value="1"/>
</dbReference>
<name>A0A939PCR9_9ACTN</name>
<feature type="region of interest" description="Disordered" evidence="1">
    <location>
        <begin position="81"/>
        <end position="100"/>
    </location>
</feature>
<comment type="caution">
    <text evidence="3">The sequence shown here is derived from an EMBL/GenBank/DDBJ whole genome shotgun (WGS) entry which is preliminary data.</text>
</comment>
<dbReference type="Gene3D" id="3.10.450.540">
    <property type="match status" value="2"/>
</dbReference>
<feature type="transmembrane region" description="Helical" evidence="2">
    <location>
        <begin position="53"/>
        <end position="74"/>
    </location>
</feature>
<evidence type="ECO:0000256" key="2">
    <source>
        <dbReference type="SAM" id="Phobius"/>
    </source>
</evidence>
<organism evidence="3 4">
    <name type="scientific">Actinomadura barringtoniae</name>
    <dbReference type="NCBI Taxonomy" id="1427535"/>
    <lineage>
        <taxon>Bacteria</taxon>
        <taxon>Bacillati</taxon>
        <taxon>Actinomycetota</taxon>
        <taxon>Actinomycetes</taxon>
        <taxon>Streptosporangiales</taxon>
        <taxon>Thermomonosporaceae</taxon>
        <taxon>Actinomadura</taxon>
    </lineage>
</organism>
<gene>
    <name evidence="3" type="ORF">J4573_07185</name>
</gene>
<feature type="region of interest" description="Disordered" evidence="1">
    <location>
        <begin position="22"/>
        <end position="46"/>
    </location>
</feature>
<dbReference type="InterPro" id="IPR024735">
    <property type="entry name" value="TcpC"/>
</dbReference>
<dbReference type="EMBL" id="JAGEOJ010000003">
    <property type="protein sequence ID" value="MBO2446869.1"/>
    <property type="molecule type" value="Genomic_DNA"/>
</dbReference>
<keyword evidence="2" id="KW-1133">Transmembrane helix</keyword>
<protein>
    <submittedName>
        <fullName evidence="3">Conjugal transfer protein</fullName>
    </submittedName>
</protein>
<sequence>MARRSAVGHGREAALVEEAPAGGLSLGSPADPWEVPEQRGRRGGKWGGSGGRWWIWVGRAILWALILVILVNGIRAPFERFTSNDSGTAQTPKPSKGADFPSSSASAFAIQFATVYLNYDQRTAQARQTQLQSFIPDGADGNFGWNGVGALQVQSVQVAGVDARDANNAVVTVLARATDRWFRLSVPIYTKNGAMVVSSQPALLPPPTKATLPQSGVTDRDQALESELQGALGPFFQAYAQNNQSSLSRFADGVTITGLANSVTFAQVKEVVAPKGPAGERTITATVAWQVPGAAGGNGGELDQTYELVMVKKDANWFVRDIHGTTRPGPS</sequence>
<dbReference type="Proteomes" id="UP000669179">
    <property type="component" value="Unassembled WGS sequence"/>
</dbReference>
<reference evidence="3" key="1">
    <citation type="submission" date="2021-03" db="EMBL/GenBank/DDBJ databases">
        <authorList>
            <person name="Kanchanasin P."/>
            <person name="Saeng-In P."/>
            <person name="Phongsopitanun W."/>
            <person name="Yuki M."/>
            <person name="Kudo T."/>
            <person name="Ohkuma M."/>
            <person name="Tanasupawat S."/>
        </authorList>
    </citation>
    <scope>NUCLEOTIDE SEQUENCE</scope>
    <source>
        <strain evidence="3">GKU 128</strain>
    </source>
</reference>
<keyword evidence="2" id="KW-0812">Transmembrane</keyword>
<dbReference type="InterPro" id="IPR035628">
    <property type="entry name" value="TcpC_C"/>
</dbReference>
<proteinExistence type="predicted"/>
<evidence type="ECO:0000313" key="4">
    <source>
        <dbReference type="Proteomes" id="UP000669179"/>
    </source>
</evidence>